<reference evidence="1" key="1">
    <citation type="submission" date="2023-06" db="EMBL/GenBank/DDBJ databases">
        <authorList>
            <person name="Kurt Z."/>
        </authorList>
    </citation>
    <scope>NUCLEOTIDE SEQUENCE</scope>
</reference>
<proteinExistence type="predicted"/>
<dbReference type="Proteomes" id="UP001642409">
    <property type="component" value="Unassembled WGS sequence"/>
</dbReference>
<comment type="caution">
    <text evidence="1">The sequence shown here is derived from an EMBL/GenBank/DDBJ whole genome shotgun (WGS) entry which is preliminary data.</text>
</comment>
<gene>
    <name evidence="2" type="ORF">HINF_LOCUS35530</name>
    <name evidence="1" type="ORF">HINF_LOCUS65870</name>
</gene>
<reference evidence="2 3" key="2">
    <citation type="submission" date="2024-07" db="EMBL/GenBank/DDBJ databases">
        <authorList>
            <person name="Akdeniz Z."/>
        </authorList>
    </citation>
    <scope>NUCLEOTIDE SEQUENCE [LARGE SCALE GENOMIC DNA]</scope>
</reference>
<protein>
    <submittedName>
        <fullName evidence="2">Hypothetical_protein</fullName>
    </submittedName>
</protein>
<evidence type="ECO:0000313" key="2">
    <source>
        <dbReference type="EMBL" id="CAL6034595.1"/>
    </source>
</evidence>
<dbReference type="EMBL" id="CATOUU010001183">
    <property type="protein sequence ID" value="CAI9978225.1"/>
    <property type="molecule type" value="Genomic_DNA"/>
</dbReference>
<organism evidence="1">
    <name type="scientific">Hexamita inflata</name>
    <dbReference type="NCBI Taxonomy" id="28002"/>
    <lineage>
        <taxon>Eukaryota</taxon>
        <taxon>Metamonada</taxon>
        <taxon>Diplomonadida</taxon>
        <taxon>Hexamitidae</taxon>
        <taxon>Hexamitinae</taxon>
        <taxon>Hexamita</taxon>
    </lineage>
</organism>
<dbReference type="AlphaFoldDB" id="A0AA86RHY9"/>
<evidence type="ECO:0000313" key="3">
    <source>
        <dbReference type="Proteomes" id="UP001642409"/>
    </source>
</evidence>
<keyword evidence="3" id="KW-1185">Reference proteome</keyword>
<name>A0AA86RHY9_9EUKA</name>
<evidence type="ECO:0000313" key="1">
    <source>
        <dbReference type="EMBL" id="CAI9978225.1"/>
    </source>
</evidence>
<sequence length="791" mass="85509">MISLYLISLQLLQKQSQSQSCVLTIIQNDGTIQYCAKNTDAVPSTVTLTFAPITGQGSLFLYGSVLQKFKSNITVEQAVGRDFSLISLSASLQVLDCDLSLDIKAGNTVSAFLTSGFFSIYSTQLRMTVQASVIAGLCVNGHQNMTILSSLLIYNLSSENSGSLLSKTLSTSFYVNDSTINLSGSFQRFFLIQTGVNLQMIFEWLVVCAEAYFDLCERGDCVLLGQIDYCYVDFVVEAATVTVNGDVTQVTSAVAFTTDLNNVKIILSDSLVLPGSEFSLTQTQRDFLNWEVSANTVQIPVSGSFCIFSVDQGLSYTNTKINLQNVNNDGSLTLVQKKAKDTQLMKCEININLKKDGQFTLLQSAVEDTSMVMYQTTFYGTYHSTAASGLGILSMNSMSSFTIQKVRVDVDKFQVGDSSSLFMCTAIGPTFNSVIDILGVSIKIAGEMSIGPSWGFGLIGYSVDGLNMVIKQVEVFIDSVTISSNDAVFALFNVLFNNSLQLSEICMWTKVATTNANVYFIFSLGQRQYVNNLTNIELFTQIQAGQTGLMSLLTGQIKITNAIFNSINTDSQAGVFKTALNSILTISNLNQTQTDYCKIGQVMYQSVQNSTITLSNTTIRDLNVTVSQATICALYFGSLDNSTIQLSNTTVSNLNMGTKIKAVLADQVHNSVFTAQSVQVSALNFTMSGITGGILINQQTGTGQINFNKLIFSTVFLDQGPFVKDVGAIISRQISSQFTVVNSQFQVRRWINALTVAITTSNTGTLGFSGVTFDAGLISCGVSASGVSGCV</sequence>
<dbReference type="EMBL" id="CAXDID020000128">
    <property type="protein sequence ID" value="CAL6034595.1"/>
    <property type="molecule type" value="Genomic_DNA"/>
</dbReference>
<accession>A0AA86RHY9</accession>